<dbReference type="PROSITE" id="PS50082">
    <property type="entry name" value="WD_REPEATS_2"/>
    <property type="match status" value="1"/>
</dbReference>
<dbReference type="PANTHER" id="PTHR22846">
    <property type="entry name" value="WD40 REPEAT PROTEIN"/>
    <property type="match status" value="1"/>
</dbReference>
<keyword evidence="7" id="KW-0539">Nucleus</keyword>
<evidence type="ECO:0000256" key="7">
    <source>
        <dbReference type="ARBA" id="ARBA00023242"/>
    </source>
</evidence>
<dbReference type="AlphaFoldDB" id="A0A8J2S2Y4"/>
<dbReference type="GO" id="GO:0008270">
    <property type="term" value="F:zinc ion binding"/>
    <property type="evidence" value="ECO:0007669"/>
    <property type="project" value="UniProtKB-KW"/>
</dbReference>
<evidence type="ECO:0000256" key="4">
    <source>
        <dbReference type="ARBA" id="ARBA00022737"/>
    </source>
</evidence>
<dbReference type="OrthoDB" id="10259804at2759"/>
<dbReference type="InterPro" id="IPR017907">
    <property type="entry name" value="Znf_RING_CS"/>
</dbReference>
<keyword evidence="5 9" id="KW-0863">Zinc-finger</keyword>
<dbReference type="InterPro" id="IPR015943">
    <property type="entry name" value="WD40/YVTN_repeat-like_dom_sf"/>
</dbReference>
<dbReference type="Pfam" id="PF00400">
    <property type="entry name" value="WD40"/>
    <property type="match status" value="2"/>
</dbReference>
<dbReference type="SMART" id="SM00184">
    <property type="entry name" value="RING"/>
    <property type="match status" value="1"/>
</dbReference>
<keyword evidence="3" id="KW-0479">Metal-binding</keyword>
<feature type="repeat" description="WD" evidence="10">
    <location>
        <begin position="467"/>
        <end position="489"/>
    </location>
</feature>
<proteinExistence type="inferred from homology"/>
<dbReference type="PANTHER" id="PTHR22846:SF2">
    <property type="entry name" value="F-BOX-LIKE_WD REPEAT-CONTAINING PROTEIN EBI"/>
    <property type="match status" value="1"/>
</dbReference>
<dbReference type="InterPro" id="IPR013083">
    <property type="entry name" value="Znf_RING/FYVE/PHD"/>
</dbReference>
<keyword evidence="4" id="KW-0677">Repeat</keyword>
<dbReference type="GO" id="GO:0006357">
    <property type="term" value="P:regulation of transcription by RNA polymerase II"/>
    <property type="evidence" value="ECO:0007669"/>
    <property type="project" value="TreeGrafter"/>
</dbReference>
<keyword evidence="6" id="KW-0862">Zinc</keyword>
<comment type="caution">
    <text evidence="13">The sequence shown here is derived from an EMBL/GenBank/DDBJ whole genome shotgun (WGS) entry which is preliminary data.</text>
</comment>
<feature type="domain" description="RING-type" evidence="12">
    <location>
        <begin position="19"/>
        <end position="65"/>
    </location>
</feature>
<dbReference type="SUPFAM" id="SSF50978">
    <property type="entry name" value="WD40 repeat-like"/>
    <property type="match status" value="1"/>
</dbReference>
<dbReference type="SMART" id="SM00320">
    <property type="entry name" value="WD40"/>
    <property type="match status" value="6"/>
</dbReference>
<gene>
    <name evidence="13" type="ORF">DGAL_LOCUS17226</name>
</gene>
<sequence>MDEEGMASSKEESEDLTSCSVCFFKFDMVERKPKFLPCSHTFCLSCIKSMASAADQKIIDCPVCRKPFSITTVEILPNNIYALQIIKMSKIMTDAHQLIFTPRWCLTCKSVAKESCINNHSTISLAQDGEELQRKMQESEKNMNDALEKRAQIQIHLNAVVKSLEEAQYSAKKEADENTQHTFSLMTALENIDNLKNGKQDVPGAREKIEAFFKESENELHSASQSILEYQDQTEIRVWIEKTLPGNKPCFSSPKPIAYSSLMKTTRTKRTCPSEDQERIMCCAINPFRPVLVCGLENGKLCLFQEEDDCDFIPFSDWKATIVETLSTNLVACVDWDLEGTRFAIGFVGGLVQVWSGEIVKSFELQVHSMTISSISWNKNKEATDLFLTNSIDMSVAVYSTTSETTVQQFAFKSEVSDIVWVSADSFVCFDENNIFNMHQIGKDEPVRTFLHNLNDTLMGLCFRDQLASSSGDGYITIWSLEEDEPVRQYTTDSPVYCIDWSPQTNEASNSAGKDCCQQLLASGLENGLVHVWDFSDRNSISPLVTLEGHKESVGVVYFSRDGKLLATMSERNNALMVWSTKSWEKVYETIVGEGGDSHEPQFLSWSFSKILAAANGEREVTVTEFD</sequence>
<evidence type="ECO:0000256" key="8">
    <source>
        <dbReference type="ARBA" id="ARBA00025741"/>
    </source>
</evidence>
<evidence type="ECO:0000313" key="13">
    <source>
        <dbReference type="EMBL" id="CAH0113341.1"/>
    </source>
</evidence>
<evidence type="ECO:0000256" key="3">
    <source>
        <dbReference type="ARBA" id="ARBA00022723"/>
    </source>
</evidence>
<dbReference type="InterPro" id="IPR001680">
    <property type="entry name" value="WD40_rpt"/>
</dbReference>
<evidence type="ECO:0000313" key="14">
    <source>
        <dbReference type="Proteomes" id="UP000789390"/>
    </source>
</evidence>
<reference evidence="13" key="1">
    <citation type="submission" date="2021-11" db="EMBL/GenBank/DDBJ databases">
        <authorList>
            <person name="Schell T."/>
        </authorList>
    </citation>
    <scope>NUCLEOTIDE SEQUENCE</scope>
    <source>
        <strain evidence="13">M5</strain>
    </source>
</reference>
<evidence type="ECO:0000256" key="9">
    <source>
        <dbReference type="PROSITE-ProRule" id="PRU00175"/>
    </source>
</evidence>
<dbReference type="InterPro" id="IPR045183">
    <property type="entry name" value="Ebi-like"/>
</dbReference>
<dbReference type="InterPro" id="IPR001841">
    <property type="entry name" value="Znf_RING"/>
</dbReference>
<dbReference type="Gene3D" id="3.30.40.10">
    <property type="entry name" value="Zinc/RING finger domain, C3HC4 (zinc finger)"/>
    <property type="match status" value="1"/>
</dbReference>
<keyword evidence="11" id="KW-0175">Coiled coil</keyword>
<evidence type="ECO:0000256" key="5">
    <source>
        <dbReference type="ARBA" id="ARBA00022771"/>
    </source>
</evidence>
<dbReference type="InterPro" id="IPR036322">
    <property type="entry name" value="WD40_repeat_dom_sf"/>
</dbReference>
<organism evidence="13 14">
    <name type="scientific">Daphnia galeata</name>
    <dbReference type="NCBI Taxonomy" id="27404"/>
    <lineage>
        <taxon>Eukaryota</taxon>
        <taxon>Metazoa</taxon>
        <taxon>Ecdysozoa</taxon>
        <taxon>Arthropoda</taxon>
        <taxon>Crustacea</taxon>
        <taxon>Branchiopoda</taxon>
        <taxon>Diplostraca</taxon>
        <taxon>Cladocera</taxon>
        <taxon>Anomopoda</taxon>
        <taxon>Daphniidae</taxon>
        <taxon>Daphnia</taxon>
    </lineage>
</organism>
<comment type="subcellular location">
    <subcellularLocation>
        <location evidence="1">Nucleus</location>
    </subcellularLocation>
</comment>
<dbReference type="GO" id="GO:0003714">
    <property type="term" value="F:transcription corepressor activity"/>
    <property type="evidence" value="ECO:0007669"/>
    <property type="project" value="InterPro"/>
</dbReference>
<dbReference type="GO" id="GO:0000118">
    <property type="term" value="C:histone deacetylase complex"/>
    <property type="evidence" value="ECO:0007669"/>
    <property type="project" value="TreeGrafter"/>
</dbReference>
<dbReference type="EMBL" id="CAKKLH010000337">
    <property type="protein sequence ID" value="CAH0113341.1"/>
    <property type="molecule type" value="Genomic_DNA"/>
</dbReference>
<accession>A0A8J2S2Y4</accession>
<dbReference type="InterPro" id="IPR027370">
    <property type="entry name" value="Znf-RING_euk"/>
</dbReference>
<dbReference type="Pfam" id="PF13445">
    <property type="entry name" value="zf-RING_UBOX"/>
    <property type="match status" value="1"/>
</dbReference>
<dbReference type="Proteomes" id="UP000789390">
    <property type="component" value="Unassembled WGS sequence"/>
</dbReference>
<keyword evidence="2 10" id="KW-0853">WD repeat</keyword>
<dbReference type="PROSITE" id="PS00518">
    <property type="entry name" value="ZF_RING_1"/>
    <property type="match status" value="1"/>
</dbReference>
<evidence type="ECO:0000256" key="1">
    <source>
        <dbReference type="ARBA" id="ARBA00004123"/>
    </source>
</evidence>
<evidence type="ECO:0000256" key="10">
    <source>
        <dbReference type="PROSITE-ProRule" id="PRU00221"/>
    </source>
</evidence>
<dbReference type="SUPFAM" id="SSF57850">
    <property type="entry name" value="RING/U-box"/>
    <property type="match status" value="1"/>
</dbReference>
<name>A0A8J2S2Y4_9CRUS</name>
<evidence type="ECO:0000256" key="6">
    <source>
        <dbReference type="ARBA" id="ARBA00022833"/>
    </source>
</evidence>
<feature type="coiled-coil region" evidence="11">
    <location>
        <begin position="129"/>
        <end position="156"/>
    </location>
</feature>
<evidence type="ECO:0000256" key="2">
    <source>
        <dbReference type="ARBA" id="ARBA00022574"/>
    </source>
</evidence>
<protein>
    <recommendedName>
        <fullName evidence="12">RING-type domain-containing protein</fullName>
    </recommendedName>
</protein>
<evidence type="ECO:0000256" key="11">
    <source>
        <dbReference type="SAM" id="Coils"/>
    </source>
</evidence>
<evidence type="ECO:0000259" key="12">
    <source>
        <dbReference type="PROSITE" id="PS50089"/>
    </source>
</evidence>
<comment type="similarity">
    <text evidence="8">Belongs to the WD repeat EBI family.</text>
</comment>
<dbReference type="PROSITE" id="PS50089">
    <property type="entry name" value="ZF_RING_2"/>
    <property type="match status" value="1"/>
</dbReference>
<dbReference type="Gene3D" id="2.130.10.10">
    <property type="entry name" value="YVTN repeat-like/Quinoprotein amine dehydrogenase"/>
    <property type="match status" value="1"/>
</dbReference>
<keyword evidence="14" id="KW-1185">Reference proteome</keyword>